<sequence length="540" mass="61348">MHRSLRITEIIQLIFGELEGQICFPEFDRSWKDFAALARTCTAFNGPALDVLWSEQRTLTHMLKCLPEHLWEEPGYHQLRLLGPIQPADWEVALRYARRVRKLSLSATMPASGPRAFPVANVLETISSYLPHGNLCPNIRSISWVPRPDSLFPYIDLFLGPKIRTVHLSIPENTLNISLLPNLALRYSELESIVLETAWDGLSCRLVSKMVLDLRRIERLTVAKLDRAAVEHLSRLPSLRFLYLDNPELQDFGPPTHCRIARVSEHHPFPALRELTFDQTTFDFVVRFLELWSGCHLTNFRVGTEMVETKSTTSQVYSTLARHLSHTALESLCIEMDGGGMPTPLAGPVTDYVISRHELEPLFAFVNLTELNLAPPVGFDIDDTTAWDMARAWPNLTILDLDSATDLHHLSSMTLHGLRGFAQHCKDLTQLTITFDASVVPPFNNSSETRISQRNLAILNVWKSPIRDAPPVARFLSALFPSLETIQTFKEGRWDGPPDENDGEETVLEHAHYVQWKQVEVSLIAAVRREEQDWARRSSE</sequence>
<reference evidence="1" key="1">
    <citation type="submission" date="2023-03" db="EMBL/GenBank/DDBJ databases">
        <title>Massive genome expansion in bonnet fungi (Mycena s.s.) driven by repeated elements and novel gene families across ecological guilds.</title>
        <authorList>
            <consortium name="Lawrence Berkeley National Laboratory"/>
            <person name="Harder C.B."/>
            <person name="Miyauchi S."/>
            <person name="Viragh M."/>
            <person name="Kuo A."/>
            <person name="Thoen E."/>
            <person name="Andreopoulos B."/>
            <person name="Lu D."/>
            <person name="Skrede I."/>
            <person name="Drula E."/>
            <person name="Henrissat B."/>
            <person name="Morin E."/>
            <person name="Kohler A."/>
            <person name="Barry K."/>
            <person name="LaButti K."/>
            <person name="Morin E."/>
            <person name="Salamov A."/>
            <person name="Lipzen A."/>
            <person name="Mereny Z."/>
            <person name="Hegedus B."/>
            <person name="Baldrian P."/>
            <person name="Stursova M."/>
            <person name="Weitz H."/>
            <person name="Taylor A."/>
            <person name="Grigoriev I.V."/>
            <person name="Nagy L.G."/>
            <person name="Martin F."/>
            <person name="Kauserud H."/>
        </authorList>
    </citation>
    <scope>NUCLEOTIDE SEQUENCE</scope>
    <source>
        <strain evidence="1">CBHHK188m</strain>
    </source>
</reference>
<dbReference type="SUPFAM" id="SSF52047">
    <property type="entry name" value="RNI-like"/>
    <property type="match status" value="1"/>
</dbReference>
<dbReference type="AlphaFoldDB" id="A0AAD7J0I4"/>
<dbReference type="Gene3D" id="3.80.10.10">
    <property type="entry name" value="Ribonuclease Inhibitor"/>
    <property type="match status" value="1"/>
</dbReference>
<comment type="caution">
    <text evidence="1">The sequence shown here is derived from an EMBL/GenBank/DDBJ whole genome shotgun (WGS) entry which is preliminary data.</text>
</comment>
<gene>
    <name evidence="1" type="ORF">DFH07DRAFT_886635</name>
</gene>
<dbReference type="InterPro" id="IPR032675">
    <property type="entry name" value="LRR_dom_sf"/>
</dbReference>
<name>A0AAD7J0I4_9AGAR</name>
<evidence type="ECO:0000313" key="1">
    <source>
        <dbReference type="EMBL" id="KAJ7753600.1"/>
    </source>
</evidence>
<evidence type="ECO:0000313" key="2">
    <source>
        <dbReference type="Proteomes" id="UP001215280"/>
    </source>
</evidence>
<protein>
    <recommendedName>
        <fullName evidence="3">F-box domain-containing protein</fullName>
    </recommendedName>
</protein>
<evidence type="ECO:0008006" key="3">
    <source>
        <dbReference type="Google" id="ProtNLM"/>
    </source>
</evidence>
<organism evidence="1 2">
    <name type="scientific">Mycena maculata</name>
    <dbReference type="NCBI Taxonomy" id="230809"/>
    <lineage>
        <taxon>Eukaryota</taxon>
        <taxon>Fungi</taxon>
        <taxon>Dikarya</taxon>
        <taxon>Basidiomycota</taxon>
        <taxon>Agaricomycotina</taxon>
        <taxon>Agaricomycetes</taxon>
        <taxon>Agaricomycetidae</taxon>
        <taxon>Agaricales</taxon>
        <taxon>Marasmiineae</taxon>
        <taxon>Mycenaceae</taxon>
        <taxon>Mycena</taxon>
    </lineage>
</organism>
<accession>A0AAD7J0I4</accession>
<proteinExistence type="predicted"/>
<dbReference type="EMBL" id="JARJLG010000070">
    <property type="protein sequence ID" value="KAJ7753600.1"/>
    <property type="molecule type" value="Genomic_DNA"/>
</dbReference>
<dbReference type="Proteomes" id="UP001215280">
    <property type="component" value="Unassembled WGS sequence"/>
</dbReference>
<keyword evidence="2" id="KW-1185">Reference proteome</keyword>